<accession>A0A841H2L1</accession>
<gene>
    <name evidence="1" type="ORF">HNQ61_003760</name>
</gene>
<evidence type="ECO:0000313" key="2">
    <source>
        <dbReference type="Proteomes" id="UP000582837"/>
    </source>
</evidence>
<proteinExistence type="predicted"/>
<comment type="caution">
    <text evidence="1">The sequence shown here is derived from an EMBL/GenBank/DDBJ whole genome shotgun (WGS) entry which is preliminary data.</text>
</comment>
<dbReference type="EMBL" id="JACHIA010000012">
    <property type="protein sequence ID" value="MBB6072099.1"/>
    <property type="molecule type" value="Genomic_DNA"/>
</dbReference>
<name>A0A841H2L1_9BACT</name>
<dbReference type="RefSeq" id="WP_170034753.1">
    <property type="nucleotide sequence ID" value="NZ_JABDTL010000001.1"/>
</dbReference>
<reference evidence="1 2" key="1">
    <citation type="submission" date="2020-08" db="EMBL/GenBank/DDBJ databases">
        <title>Genomic Encyclopedia of Type Strains, Phase IV (KMG-IV): sequencing the most valuable type-strain genomes for metagenomic binning, comparative biology and taxonomic classification.</title>
        <authorList>
            <person name="Goeker M."/>
        </authorList>
    </citation>
    <scope>NUCLEOTIDE SEQUENCE [LARGE SCALE GENOMIC DNA]</scope>
    <source>
        <strain evidence="1 2">DSM 29007</strain>
    </source>
</reference>
<organism evidence="1 2">
    <name type="scientific">Longimicrobium terrae</name>
    <dbReference type="NCBI Taxonomy" id="1639882"/>
    <lineage>
        <taxon>Bacteria</taxon>
        <taxon>Pseudomonadati</taxon>
        <taxon>Gemmatimonadota</taxon>
        <taxon>Longimicrobiia</taxon>
        <taxon>Longimicrobiales</taxon>
        <taxon>Longimicrobiaceae</taxon>
        <taxon>Longimicrobium</taxon>
    </lineage>
</organism>
<sequence length="58" mass="6256">MNKLKLSMESLKVETFEAVPVPEQRGTVPGNEVMVSFPNTCADTECGRSFCVSSPCAC</sequence>
<evidence type="ECO:0000313" key="1">
    <source>
        <dbReference type="EMBL" id="MBB6072099.1"/>
    </source>
</evidence>
<keyword evidence="2" id="KW-1185">Reference proteome</keyword>
<protein>
    <submittedName>
        <fullName evidence="1">Uncharacterized protein</fullName>
    </submittedName>
</protein>
<dbReference type="Proteomes" id="UP000582837">
    <property type="component" value="Unassembled WGS sequence"/>
</dbReference>
<dbReference type="AlphaFoldDB" id="A0A841H2L1"/>